<accession>A0ABY6XVG1</accession>
<proteinExistence type="predicted"/>
<evidence type="ECO:0000313" key="3">
    <source>
        <dbReference type="Proteomes" id="UP000494120"/>
    </source>
</evidence>
<evidence type="ECO:0000256" key="1">
    <source>
        <dbReference type="SAM" id="Phobius"/>
    </source>
</evidence>
<evidence type="ECO:0000313" key="2">
    <source>
        <dbReference type="EMBL" id="VWC89566.1"/>
    </source>
</evidence>
<organism evidence="2 3">
    <name type="scientific">Burkholderia aenigmatica</name>
    <dbReference type="NCBI Taxonomy" id="2015348"/>
    <lineage>
        <taxon>Bacteria</taxon>
        <taxon>Pseudomonadati</taxon>
        <taxon>Pseudomonadota</taxon>
        <taxon>Betaproteobacteria</taxon>
        <taxon>Burkholderiales</taxon>
        <taxon>Burkholderiaceae</taxon>
        <taxon>Burkholderia</taxon>
        <taxon>Burkholderia cepacia complex</taxon>
    </lineage>
</organism>
<feature type="transmembrane region" description="Helical" evidence="1">
    <location>
        <begin position="99"/>
        <end position="120"/>
    </location>
</feature>
<gene>
    <name evidence="2" type="ORF">BLA17378_04471</name>
</gene>
<sequence length="121" mass="12978">MIGLESLYTLAGLMFAAFAFFNLTDRTNPRRIVNFAFWAIYAVTFLFGALLPHFVTGCLAIALAVIAGSGKLGRGKSDEAGEAAAVRRETLAQRFGNTLFLPALLIPVVTLIGTFALKLVP</sequence>
<feature type="transmembrane region" description="Helical" evidence="1">
    <location>
        <begin position="35"/>
        <end position="68"/>
    </location>
</feature>
<dbReference type="Pfam" id="PF06166">
    <property type="entry name" value="DUF979"/>
    <property type="match status" value="1"/>
</dbReference>
<keyword evidence="1" id="KW-0812">Transmembrane</keyword>
<keyword evidence="1" id="KW-0472">Membrane</keyword>
<keyword evidence="3" id="KW-1185">Reference proteome</keyword>
<dbReference type="InterPro" id="IPR009323">
    <property type="entry name" value="DUF979"/>
</dbReference>
<dbReference type="EMBL" id="CABVQG010000016">
    <property type="protein sequence ID" value="VWC89566.1"/>
    <property type="molecule type" value="Genomic_DNA"/>
</dbReference>
<name>A0ABY6XVG1_9BURK</name>
<protein>
    <submittedName>
        <fullName evidence="2">Membrane protein</fullName>
    </submittedName>
</protein>
<feature type="transmembrane region" description="Helical" evidence="1">
    <location>
        <begin position="6"/>
        <end position="23"/>
    </location>
</feature>
<reference evidence="2 3" key="1">
    <citation type="submission" date="2019-09" db="EMBL/GenBank/DDBJ databases">
        <authorList>
            <person name="Depoorter E."/>
        </authorList>
    </citation>
    <scope>NUCLEOTIDE SEQUENCE [LARGE SCALE GENOMIC DNA]</scope>
    <source>
        <strain evidence="2 3">R-17378</strain>
    </source>
</reference>
<keyword evidence="1" id="KW-1133">Transmembrane helix</keyword>
<dbReference type="Proteomes" id="UP000494120">
    <property type="component" value="Unassembled WGS sequence"/>
</dbReference>
<comment type="caution">
    <text evidence="2">The sequence shown here is derived from an EMBL/GenBank/DDBJ whole genome shotgun (WGS) entry which is preliminary data.</text>
</comment>